<gene>
    <name evidence="7" type="primary">ORF20.8</name>
</gene>
<dbReference type="GO" id="GO:0015074">
    <property type="term" value="P:DNA integration"/>
    <property type="evidence" value="ECO:0007669"/>
    <property type="project" value="UniProtKB-KW"/>
</dbReference>
<dbReference type="GO" id="GO:0003677">
    <property type="term" value="F:DNA binding"/>
    <property type="evidence" value="ECO:0007669"/>
    <property type="project" value="UniProtKB-KW"/>
</dbReference>
<evidence type="ECO:0000256" key="5">
    <source>
        <dbReference type="ARBA" id="ARBA00023172"/>
    </source>
</evidence>
<proteinExistence type="inferred from homology"/>
<dbReference type="InterPro" id="IPR006120">
    <property type="entry name" value="Resolvase_HTH_dom"/>
</dbReference>
<dbReference type="PANTHER" id="PTHR30461">
    <property type="entry name" value="DNA-INVERTASE FROM LAMBDOID PROPHAGE"/>
    <property type="match status" value="1"/>
</dbReference>
<dbReference type="PROSITE" id="PS51736">
    <property type="entry name" value="RECOMBINASES_3"/>
    <property type="match status" value="1"/>
</dbReference>
<dbReference type="Pfam" id="PF00239">
    <property type="entry name" value="Resolvase"/>
    <property type="match status" value="1"/>
</dbReference>
<keyword evidence="7" id="KW-0614">Plasmid</keyword>
<geneLocation type="plasmid" evidence="7">
    <name>pTC-F14</name>
</geneLocation>
<dbReference type="EMBL" id="AF325537">
    <property type="protein sequence ID" value="AAP04749.1"/>
    <property type="molecule type" value="Genomic_DNA"/>
</dbReference>
<accession>Q840R1</accession>
<feature type="domain" description="Resolvase/invertase-type recombinase catalytic" evidence="6">
    <location>
        <begin position="2"/>
        <end position="135"/>
    </location>
</feature>
<name>Q840R1_9PROT</name>
<dbReference type="FunFam" id="3.40.50.1390:FF:000001">
    <property type="entry name" value="DNA recombinase"/>
    <property type="match status" value="1"/>
</dbReference>
<keyword evidence="2" id="KW-0229">DNA integration</keyword>
<dbReference type="CDD" id="cd03768">
    <property type="entry name" value="SR_ResInv"/>
    <property type="match status" value="1"/>
</dbReference>
<keyword evidence="5" id="KW-0233">DNA recombination</keyword>
<evidence type="ECO:0000256" key="4">
    <source>
        <dbReference type="ARBA" id="ARBA00023125"/>
    </source>
</evidence>
<comment type="similarity">
    <text evidence="1">Belongs to the site-specific recombinase resolvase family.</text>
</comment>
<dbReference type="Gene3D" id="3.40.50.1390">
    <property type="entry name" value="Resolvase, N-terminal catalytic domain"/>
    <property type="match status" value="1"/>
</dbReference>
<dbReference type="Gene3D" id="1.10.10.60">
    <property type="entry name" value="Homeodomain-like"/>
    <property type="match status" value="1"/>
</dbReference>
<dbReference type="CDD" id="cd00569">
    <property type="entry name" value="HTH_Hin_like"/>
    <property type="match status" value="1"/>
</dbReference>
<evidence type="ECO:0000256" key="3">
    <source>
        <dbReference type="ARBA" id="ARBA00023100"/>
    </source>
</evidence>
<reference evidence="7" key="1">
    <citation type="journal article" date="2001" name="J. Bacteriol.">
        <title>Isolation of a new broad-host-range IncQ-like plasmid, pTC-F14, from the acidophilic bacterium Acidithiobacillus caldus and analysis of the plasmid replicon.</title>
        <authorList>
            <person name="Gardner M.N."/>
            <person name="Deane S.M."/>
            <person name="Rawlings D.E."/>
        </authorList>
    </citation>
    <scope>NUCLEOTIDE SEQUENCE</scope>
    <source>
        <strain evidence="7">F</strain>
        <plasmid evidence="7">pTC-F14</plasmid>
    </source>
</reference>
<keyword evidence="3" id="KW-0230">DNA invertase</keyword>
<dbReference type="InterPro" id="IPR050639">
    <property type="entry name" value="SSR_resolvase"/>
</dbReference>
<organism evidence="7">
    <name type="scientific">Acidithiobacillus caldus</name>
    <dbReference type="NCBI Taxonomy" id="33059"/>
    <lineage>
        <taxon>Bacteria</taxon>
        <taxon>Pseudomonadati</taxon>
        <taxon>Pseudomonadota</taxon>
        <taxon>Acidithiobacillia</taxon>
        <taxon>Acidithiobacillales</taxon>
        <taxon>Acidithiobacillaceae</taxon>
        <taxon>Acidithiobacillus</taxon>
    </lineage>
</organism>
<dbReference type="AlphaFoldDB" id="Q840R1"/>
<dbReference type="PANTHER" id="PTHR30461:SF2">
    <property type="entry name" value="SERINE RECOMBINASE PINE-RELATED"/>
    <property type="match status" value="1"/>
</dbReference>
<dbReference type="RefSeq" id="WP_011110528.1">
    <property type="nucleotide sequence ID" value="NC_004734.1"/>
</dbReference>
<dbReference type="GO" id="GO:0000150">
    <property type="term" value="F:DNA strand exchange activity"/>
    <property type="evidence" value="ECO:0007669"/>
    <property type="project" value="UniProtKB-KW"/>
</dbReference>
<dbReference type="SUPFAM" id="SSF46689">
    <property type="entry name" value="Homeodomain-like"/>
    <property type="match status" value="1"/>
</dbReference>
<sequence length="189" mass="20819">MAQIGYARISTGDQNLDLQRDALNHAGCEHTFEDVASGAKAERTGLVQAMAFLRPGDVLTVWRLDRLARSLPHLIEVLNDLEQRGCGFRSLTESIDTTTPAGRLTFHLFGALGQFERDIIRERTLAGLAAAVARGRKGGRKPVMTPEKQQRAQQLIAQGLSVREAATRLKISKTVLYRELQRKRGGNGS</sequence>
<dbReference type="InterPro" id="IPR036162">
    <property type="entry name" value="Resolvase-like_N_sf"/>
</dbReference>
<dbReference type="InterPro" id="IPR009057">
    <property type="entry name" value="Homeodomain-like_sf"/>
</dbReference>
<keyword evidence="4" id="KW-0238">DNA-binding</keyword>
<evidence type="ECO:0000256" key="2">
    <source>
        <dbReference type="ARBA" id="ARBA00022908"/>
    </source>
</evidence>
<reference evidence="7" key="2">
    <citation type="journal article" date="2003" name="J. Bacteriol.">
        <title>Analysis of the Mobilization Region of the Broad-Host-Range IncQ-Like Plasmid pTC-F14 and Its Ability To Interact with a Related Plasmid, pTF-FC2.</title>
        <authorList>
            <person name="van Zyl L.J."/>
            <person name="Deane S.M."/>
            <person name="Rawlings D.E."/>
        </authorList>
    </citation>
    <scope>NUCLEOTIDE SEQUENCE</scope>
    <source>
        <strain evidence="7">F</strain>
        <plasmid evidence="7">pTC-F14</plasmid>
    </source>
</reference>
<dbReference type="SUPFAM" id="SSF53041">
    <property type="entry name" value="Resolvase-like"/>
    <property type="match status" value="1"/>
</dbReference>
<dbReference type="InterPro" id="IPR006119">
    <property type="entry name" value="Resolv_N"/>
</dbReference>
<evidence type="ECO:0000256" key="1">
    <source>
        <dbReference type="ARBA" id="ARBA00009913"/>
    </source>
</evidence>
<evidence type="ECO:0000313" key="7">
    <source>
        <dbReference type="EMBL" id="AAP04749.1"/>
    </source>
</evidence>
<dbReference type="Pfam" id="PF02796">
    <property type="entry name" value="HTH_7"/>
    <property type="match status" value="1"/>
</dbReference>
<evidence type="ECO:0000259" key="6">
    <source>
        <dbReference type="PROSITE" id="PS51736"/>
    </source>
</evidence>
<dbReference type="SMART" id="SM00857">
    <property type="entry name" value="Resolvase"/>
    <property type="match status" value="1"/>
</dbReference>
<protein>
    <submittedName>
        <fullName evidence="7">Invertase/recombinase-like protein</fullName>
    </submittedName>
</protein>